<reference evidence="13" key="1">
    <citation type="journal article" date="2017" name="bioRxiv">
        <title>Comparative analysis of the genomes of Stylophora pistillata and Acropora digitifera provides evidence for extensive differences between species of corals.</title>
        <authorList>
            <person name="Voolstra C.R."/>
            <person name="Li Y."/>
            <person name="Liew Y.J."/>
            <person name="Baumgarten S."/>
            <person name="Zoccola D."/>
            <person name="Flot J.-F."/>
            <person name="Tambutte S."/>
            <person name="Allemand D."/>
            <person name="Aranda M."/>
        </authorList>
    </citation>
    <scope>NUCLEOTIDE SEQUENCE [LARGE SCALE GENOMIC DNA]</scope>
</reference>
<evidence type="ECO:0000256" key="7">
    <source>
        <dbReference type="ARBA" id="ARBA00023136"/>
    </source>
</evidence>
<feature type="transmembrane region" description="Helical" evidence="10">
    <location>
        <begin position="1034"/>
        <end position="1053"/>
    </location>
</feature>
<evidence type="ECO:0000256" key="3">
    <source>
        <dbReference type="ARBA" id="ARBA00022692"/>
    </source>
</evidence>
<feature type="transmembrane region" description="Helical" evidence="10">
    <location>
        <begin position="822"/>
        <end position="850"/>
    </location>
</feature>
<evidence type="ECO:0000256" key="9">
    <source>
        <dbReference type="ARBA" id="ARBA00023180"/>
    </source>
</evidence>
<gene>
    <name evidence="12" type="ORF">AWC38_SpisGene11051</name>
</gene>
<dbReference type="PANTHER" id="PTHR27000">
    <property type="entry name" value="LEUCINE-RICH REPEAT RECEPTOR-LIKE PROTEIN KINASE FAMILY PROTEIN-RELATED"/>
    <property type="match status" value="1"/>
</dbReference>
<feature type="transmembrane region" description="Helical" evidence="10">
    <location>
        <begin position="691"/>
        <end position="712"/>
    </location>
</feature>
<organism evidence="12 13">
    <name type="scientific">Stylophora pistillata</name>
    <name type="common">Smooth cauliflower coral</name>
    <dbReference type="NCBI Taxonomy" id="50429"/>
    <lineage>
        <taxon>Eukaryota</taxon>
        <taxon>Metazoa</taxon>
        <taxon>Cnidaria</taxon>
        <taxon>Anthozoa</taxon>
        <taxon>Hexacorallia</taxon>
        <taxon>Scleractinia</taxon>
        <taxon>Astrocoeniina</taxon>
        <taxon>Pocilloporidae</taxon>
        <taxon>Stylophora</taxon>
    </lineage>
</organism>
<dbReference type="Pfam" id="PF00560">
    <property type="entry name" value="LRR_1"/>
    <property type="match status" value="3"/>
</dbReference>
<keyword evidence="4 11" id="KW-0732">Signal</keyword>
<evidence type="ECO:0000256" key="10">
    <source>
        <dbReference type="SAM" id="Phobius"/>
    </source>
</evidence>
<sequence>MALTLSSKSSLQAVLFRIVVLLVCLEHHRSLTFGRNLSNYGSRSPYHRTRRNKPEIGALKTEKLIPLNYDETFAYGCLHDIPIPNSTLETTFTPQQERAVLMEIFNQTAGNNWKKSTYWANHSVPHCLWYGITCDQTNSYIISIALIENKLDGTLPRSLWKLRNLQGLCVRSNDRLSGNLIEILSPNMTTLLRLDLAFNKLSGEIPGEILPKMESLVKVQLCCQLGKGLSGEIPRDIGNLTELQVLSLGENRLNGMIPKSIAKLKKLWFLDLESVTFLNGGFENIYNLSSLRYMHLSLAGLKGTLPDEFGLYFPAMIECLLPGNRFTGGIPSTMGNMTNLWHLNLANNDFSGKIPKDIGSIPMLQVADFSRNQLSGLQEGIVFKSKSLEVLNLAGNKHLTMTFNSLLEAMEPVNQSLRILNISECNFLGKISPKLWDFQNLISVDLSGNSLFGQLPSPPDNMLFLLNLDVSANNLSGQIPQEFAKLLALEVFDISLNPNMHESNEESGTVPNFVTVDFKTLTKRNSDDKFRCPNARLSYNKGLVVLDPNYYFYRLCLCDIGYFGSGRTCLPCMEGGVCHDQMFPTQSMIIKEGYWPSSLDENVTHLVRCSQALGTSPHVTTPCNPTGSCDCEVDPDSLKETKGEIDRPSMNCYKSCLCQKGSRDRFCSLCEHAYYKQGILWYDCRNSESSVFILVVLLILTILFMIFGFLFYEKKRFLSVTFVLSQIIILTILAMLQIIPPWLLELNIIALFIGLAGRGKTARGIMKTSVFYFQTFDALLSNNDVWPVEVLEMQGYIGNVFNFRFSGLACEFPSLFTPLGELASLLILPLICILLVWLYFSLGCLVLKIFEPHNSEERRFRLRNTCLQLSIMTLNFTYFPIVKKTASILAHCGEDNGQRYLREAPWMECEGSDYTILQVLGWLAMPLYVIGVPFGVFLPLLRFNNVARRHGLPQQDQESLDSWLGSIYLPYRKEFRSYFEIIFLLRRMLIAFALSLIPRASSFQTIAVCFVLLSALCLQLSLRPFNDSYQNFPLENTVEALVLLILHFSFTNVRYAALNPDSSTPIVWMIVVVNVVLFCGIVVSIIFLLKKVENADEGHEELVPVLGNRLLENNMEFLRID</sequence>
<name>A0A2B4S5N3_STYPI</name>
<evidence type="ECO:0000256" key="4">
    <source>
        <dbReference type="ARBA" id="ARBA00022729"/>
    </source>
</evidence>
<dbReference type="PANTHER" id="PTHR27000:SF747">
    <property type="entry name" value="LEUCINE RICH REPEAT FAMILY PROTEIN, EXPRESSED"/>
    <property type="match status" value="1"/>
</dbReference>
<dbReference type="OrthoDB" id="5959161at2759"/>
<dbReference type="AlphaFoldDB" id="A0A2B4S5N3"/>
<keyword evidence="13" id="KW-1185">Reference proteome</keyword>
<dbReference type="Proteomes" id="UP000225706">
    <property type="component" value="Unassembled WGS sequence"/>
</dbReference>
<keyword evidence="9" id="KW-0325">Glycoprotein</keyword>
<feature type="transmembrane region" description="Helical" evidence="10">
    <location>
        <begin position="920"/>
        <end position="941"/>
    </location>
</feature>
<keyword evidence="7 10" id="KW-0472">Membrane</keyword>
<feature type="transmembrane region" description="Helical" evidence="10">
    <location>
        <begin position="862"/>
        <end position="881"/>
    </location>
</feature>
<dbReference type="GO" id="GO:0016020">
    <property type="term" value="C:membrane"/>
    <property type="evidence" value="ECO:0007669"/>
    <property type="project" value="UniProtKB-SubCell"/>
</dbReference>
<dbReference type="InterPro" id="IPR032675">
    <property type="entry name" value="LRR_dom_sf"/>
</dbReference>
<dbReference type="FunFam" id="3.80.10.10:FF:000041">
    <property type="entry name" value="LRR receptor-like serine/threonine-protein kinase ERECTA"/>
    <property type="match status" value="1"/>
</dbReference>
<evidence type="ECO:0000313" key="13">
    <source>
        <dbReference type="Proteomes" id="UP000225706"/>
    </source>
</evidence>
<feature type="signal peptide" evidence="11">
    <location>
        <begin position="1"/>
        <end position="30"/>
    </location>
</feature>
<feature type="transmembrane region" description="Helical" evidence="10">
    <location>
        <begin position="978"/>
        <end position="997"/>
    </location>
</feature>
<evidence type="ECO:0000256" key="5">
    <source>
        <dbReference type="ARBA" id="ARBA00022737"/>
    </source>
</evidence>
<dbReference type="InterPro" id="IPR001611">
    <property type="entry name" value="Leu-rich_rpt"/>
</dbReference>
<evidence type="ECO:0000256" key="6">
    <source>
        <dbReference type="ARBA" id="ARBA00022989"/>
    </source>
</evidence>
<keyword evidence="8" id="KW-0675">Receptor</keyword>
<accession>A0A2B4S5N3</accession>
<keyword evidence="3 10" id="KW-0812">Transmembrane</keyword>
<evidence type="ECO:0000256" key="2">
    <source>
        <dbReference type="ARBA" id="ARBA00022614"/>
    </source>
</evidence>
<feature type="transmembrane region" description="Helical" evidence="10">
    <location>
        <begin position="1065"/>
        <end position="1089"/>
    </location>
</feature>
<dbReference type="EMBL" id="LSMT01000179">
    <property type="protein sequence ID" value="PFX24349.1"/>
    <property type="molecule type" value="Genomic_DNA"/>
</dbReference>
<keyword evidence="5" id="KW-0677">Repeat</keyword>
<dbReference type="Gene3D" id="3.80.10.10">
    <property type="entry name" value="Ribonuclease Inhibitor"/>
    <property type="match status" value="3"/>
</dbReference>
<keyword evidence="2" id="KW-0433">Leucine-rich repeat</keyword>
<evidence type="ECO:0000256" key="1">
    <source>
        <dbReference type="ARBA" id="ARBA00004167"/>
    </source>
</evidence>
<dbReference type="SUPFAM" id="SSF52058">
    <property type="entry name" value="L domain-like"/>
    <property type="match status" value="1"/>
</dbReference>
<protein>
    <submittedName>
        <fullName evidence="12">Putative leucine-rich repeat-containing protein</fullName>
    </submittedName>
</protein>
<evidence type="ECO:0000256" key="11">
    <source>
        <dbReference type="SAM" id="SignalP"/>
    </source>
</evidence>
<feature type="transmembrane region" description="Helical" evidence="10">
    <location>
        <begin position="1003"/>
        <end position="1022"/>
    </location>
</feature>
<evidence type="ECO:0000256" key="8">
    <source>
        <dbReference type="ARBA" id="ARBA00023170"/>
    </source>
</evidence>
<comment type="caution">
    <text evidence="12">The sequence shown here is derived from an EMBL/GenBank/DDBJ whole genome shotgun (WGS) entry which is preliminary data.</text>
</comment>
<feature type="chain" id="PRO_5013038548" evidence="11">
    <location>
        <begin position="31"/>
        <end position="1121"/>
    </location>
</feature>
<keyword evidence="6 10" id="KW-1133">Transmembrane helix</keyword>
<feature type="transmembrane region" description="Helical" evidence="10">
    <location>
        <begin position="717"/>
        <end position="739"/>
    </location>
</feature>
<proteinExistence type="predicted"/>
<comment type="subcellular location">
    <subcellularLocation>
        <location evidence="1">Membrane</location>
        <topology evidence="1">Single-pass membrane protein</topology>
    </subcellularLocation>
</comment>
<evidence type="ECO:0000313" key="12">
    <source>
        <dbReference type="EMBL" id="PFX24349.1"/>
    </source>
</evidence>